<dbReference type="PANTHER" id="PTHR42904:SF6">
    <property type="entry name" value="NAD-CAPPED RNA HYDROLASE NUDT12"/>
    <property type="match status" value="1"/>
</dbReference>
<keyword evidence="7" id="KW-0460">Magnesium</keyword>
<dbReference type="NCBIfam" id="NF001299">
    <property type="entry name" value="PRK00241.1"/>
    <property type="match status" value="1"/>
</dbReference>
<comment type="catalytic activity">
    <reaction evidence="9">
        <text>a 5'-end NAD(+)-phospho-ribonucleoside in mRNA + H2O = a 5'-end phospho-adenosine-phospho-ribonucleoside in mRNA + beta-nicotinamide D-ribonucleotide + 2 H(+)</text>
        <dbReference type="Rhea" id="RHEA:60876"/>
        <dbReference type="Rhea" id="RHEA-COMP:15698"/>
        <dbReference type="Rhea" id="RHEA-COMP:15719"/>
        <dbReference type="ChEBI" id="CHEBI:14649"/>
        <dbReference type="ChEBI" id="CHEBI:15377"/>
        <dbReference type="ChEBI" id="CHEBI:15378"/>
        <dbReference type="ChEBI" id="CHEBI:144029"/>
        <dbReference type="ChEBI" id="CHEBI:144051"/>
    </reaction>
    <physiologicalReaction direction="left-to-right" evidence="9">
        <dbReference type="Rhea" id="RHEA:60877"/>
    </physiologicalReaction>
</comment>
<evidence type="ECO:0000313" key="12">
    <source>
        <dbReference type="Proteomes" id="UP000198406"/>
    </source>
</evidence>
<evidence type="ECO:0000256" key="5">
    <source>
        <dbReference type="ARBA" id="ARBA00022723"/>
    </source>
</evidence>
<dbReference type="Pfam" id="PF02464">
    <property type="entry name" value="CinA"/>
    <property type="match status" value="1"/>
</dbReference>
<dbReference type="Proteomes" id="UP000198406">
    <property type="component" value="Unassembled WGS sequence"/>
</dbReference>
<dbReference type="GO" id="GO:0005829">
    <property type="term" value="C:cytosol"/>
    <property type="evidence" value="ECO:0007669"/>
    <property type="project" value="TreeGrafter"/>
</dbReference>
<evidence type="ECO:0000256" key="7">
    <source>
        <dbReference type="ARBA" id="ARBA00022842"/>
    </source>
</evidence>
<dbReference type="SUPFAM" id="SSF55811">
    <property type="entry name" value="Nudix"/>
    <property type="match status" value="1"/>
</dbReference>
<feature type="domain" description="Nudix hydrolase" evidence="10">
    <location>
        <begin position="350"/>
        <end position="478"/>
    </location>
</feature>
<keyword evidence="8" id="KW-0520">NAD</keyword>
<dbReference type="SUPFAM" id="SSF142433">
    <property type="entry name" value="CinA-like"/>
    <property type="match status" value="1"/>
</dbReference>
<dbReference type="Gene3D" id="3.90.950.20">
    <property type="entry name" value="CinA-like"/>
    <property type="match status" value="1"/>
</dbReference>
<dbReference type="InterPro" id="IPR008136">
    <property type="entry name" value="CinA_C"/>
</dbReference>
<accession>A0A1Z5JK45</accession>
<dbReference type="InterPro" id="IPR050241">
    <property type="entry name" value="NAD-cap_RNA_hydrolase_NudC"/>
</dbReference>
<dbReference type="InterPro" id="IPR000086">
    <property type="entry name" value="NUDIX_hydrolase_dom"/>
</dbReference>
<name>A0A1Z5JK45_FISSO</name>
<sequence length="516" mass="56581">MTITSRTFERFVSLLKERKKTCVVVEQCCGGLIQASILAQPGASAVYFGGSVSYNTRKAKLLLLNSDELHQSLIQKQFTDSTAGYIQSKLHWTAETSIAYCQAMGTDFAIAEGGASGPTFRPSDMKTGFAVISVAGKGEDGTISLLGQDIVHSPTNNREENMRYFANAAASFAIHTICKGKDPCLHLDKMEVKSAESLVLDRATHVRTDEAKLEELEKAAQFIILQDCRSLLVRSDTPSTRLAFLTHEEVIAIGGNQRKTFLGIRSKDTPVFAVDILDEKFRIPRGTEIVDTRTTAPLLDTIENELALHATAYAAWQRRNKYCSLCGGTTTVIDGGTCLQCSKCAAKSWPRQDPSMICAVSSRDGERILLARSPRHPEKLHTTLAGFVEAGETLEAAVAREAFEETGVRIDEGSVQYVGTQPWPFPQSCMFGFLATADEKQPLHIDANELLSARWFTKEEVAKAATVEGPTMQKGVALAALERDPTLPLLIPPKGVIARRLIDQWLTGSWKYSRSN</sequence>
<dbReference type="GO" id="GO:0019677">
    <property type="term" value="P:NAD+ catabolic process"/>
    <property type="evidence" value="ECO:0007669"/>
    <property type="project" value="TreeGrafter"/>
</dbReference>
<dbReference type="GO" id="GO:0035529">
    <property type="term" value="F:NADH pyrophosphatase activity"/>
    <property type="evidence" value="ECO:0007669"/>
    <property type="project" value="TreeGrafter"/>
</dbReference>
<evidence type="ECO:0000256" key="4">
    <source>
        <dbReference type="ARBA" id="ARBA00012381"/>
    </source>
</evidence>
<dbReference type="GO" id="GO:0110153">
    <property type="term" value="F:RNA NAD-cap (NMN-forming) hydrolase activity"/>
    <property type="evidence" value="ECO:0007669"/>
    <property type="project" value="RHEA"/>
</dbReference>
<dbReference type="InterPro" id="IPR020084">
    <property type="entry name" value="NUDIX_hydrolase_CS"/>
</dbReference>
<dbReference type="EC" id="3.6.1.22" evidence="4"/>
<comment type="cofactor">
    <cofactor evidence="2">
        <name>Zn(2+)</name>
        <dbReference type="ChEBI" id="CHEBI:29105"/>
    </cofactor>
</comment>
<dbReference type="AlphaFoldDB" id="A0A1Z5JK45"/>
<evidence type="ECO:0000256" key="9">
    <source>
        <dbReference type="ARBA" id="ARBA00023679"/>
    </source>
</evidence>
<comment type="caution">
    <text evidence="11">The sequence shown here is derived from an EMBL/GenBank/DDBJ whole genome shotgun (WGS) entry which is preliminary data.</text>
</comment>
<evidence type="ECO:0000256" key="6">
    <source>
        <dbReference type="ARBA" id="ARBA00022801"/>
    </source>
</evidence>
<evidence type="ECO:0000259" key="10">
    <source>
        <dbReference type="PROSITE" id="PS51462"/>
    </source>
</evidence>
<dbReference type="CDD" id="cd03429">
    <property type="entry name" value="NUDIX_NADH_pyrophosphatase_Nudt13"/>
    <property type="match status" value="1"/>
</dbReference>
<dbReference type="EMBL" id="BDSP01000080">
    <property type="protein sequence ID" value="GAX14359.1"/>
    <property type="molecule type" value="Genomic_DNA"/>
</dbReference>
<dbReference type="InterPro" id="IPR015376">
    <property type="entry name" value="Znr_NADH_PPase"/>
</dbReference>
<protein>
    <recommendedName>
        <fullName evidence="4">NAD(+) diphosphatase</fullName>
        <ecNumber evidence="4">3.6.1.22</ecNumber>
    </recommendedName>
</protein>
<keyword evidence="6 11" id="KW-0378">Hydrolase</keyword>
<dbReference type="PROSITE" id="PS00893">
    <property type="entry name" value="NUDIX_BOX"/>
    <property type="match status" value="1"/>
</dbReference>
<gene>
    <name evidence="11" type="ORF">FisN_11Hh184</name>
</gene>
<dbReference type="GO" id="GO:0006742">
    <property type="term" value="P:NADP+ catabolic process"/>
    <property type="evidence" value="ECO:0007669"/>
    <property type="project" value="TreeGrafter"/>
</dbReference>
<proteinExistence type="inferred from homology"/>
<organism evidence="11 12">
    <name type="scientific">Fistulifera solaris</name>
    <name type="common">Oleaginous diatom</name>
    <dbReference type="NCBI Taxonomy" id="1519565"/>
    <lineage>
        <taxon>Eukaryota</taxon>
        <taxon>Sar</taxon>
        <taxon>Stramenopiles</taxon>
        <taxon>Ochrophyta</taxon>
        <taxon>Bacillariophyta</taxon>
        <taxon>Bacillariophyceae</taxon>
        <taxon>Bacillariophycidae</taxon>
        <taxon>Naviculales</taxon>
        <taxon>Naviculaceae</taxon>
        <taxon>Fistulifera</taxon>
    </lineage>
</organism>
<comment type="similarity">
    <text evidence="3">Belongs to the Nudix hydrolase family. NudC subfamily.</text>
</comment>
<evidence type="ECO:0000313" key="11">
    <source>
        <dbReference type="EMBL" id="GAX14359.1"/>
    </source>
</evidence>
<evidence type="ECO:0000256" key="8">
    <source>
        <dbReference type="ARBA" id="ARBA00023027"/>
    </source>
</evidence>
<dbReference type="GO" id="GO:0046872">
    <property type="term" value="F:metal ion binding"/>
    <property type="evidence" value="ECO:0007669"/>
    <property type="project" value="UniProtKB-KW"/>
</dbReference>
<dbReference type="OrthoDB" id="10249612at2759"/>
<evidence type="ECO:0000256" key="2">
    <source>
        <dbReference type="ARBA" id="ARBA00001947"/>
    </source>
</evidence>
<dbReference type="PROSITE" id="PS51462">
    <property type="entry name" value="NUDIX"/>
    <property type="match status" value="1"/>
</dbReference>
<dbReference type="InParanoid" id="A0A1Z5JK45"/>
<evidence type="ECO:0000256" key="1">
    <source>
        <dbReference type="ARBA" id="ARBA00001946"/>
    </source>
</evidence>
<dbReference type="Gene3D" id="3.90.79.10">
    <property type="entry name" value="Nucleoside Triphosphate Pyrophosphohydrolase"/>
    <property type="match status" value="1"/>
</dbReference>
<dbReference type="Gene3D" id="3.90.79.20">
    <property type="match status" value="1"/>
</dbReference>
<comment type="cofactor">
    <cofactor evidence="1">
        <name>Mg(2+)</name>
        <dbReference type="ChEBI" id="CHEBI:18420"/>
    </cofactor>
</comment>
<dbReference type="InterPro" id="IPR036653">
    <property type="entry name" value="CinA-like_C"/>
</dbReference>
<dbReference type="Pfam" id="PF00293">
    <property type="entry name" value="NUDIX"/>
    <property type="match status" value="1"/>
</dbReference>
<dbReference type="InterPro" id="IPR015797">
    <property type="entry name" value="NUDIX_hydrolase-like_dom_sf"/>
</dbReference>
<evidence type="ECO:0000256" key="3">
    <source>
        <dbReference type="ARBA" id="ARBA00009595"/>
    </source>
</evidence>
<dbReference type="Pfam" id="PF09297">
    <property type="entry name" value="Zn_ribbon_NUD"/>
    <property type="match status" value="1"/>
</dbReference>
<dbReference type="InterPro" id="IPR049734">
    <property type="entry name" value="NudC-like_C"/>
</dbReference>
<reference evidence="11 12" key="1">
    <citation type="journal article" date="2015" name="Plant Cell">
        <title>Oil accumulation by the oleaginous diatom Fistulifera solaris as revealed by the genome and transcriptome.</title>
        <authorList>
            <person name="Tanaka T."/>
            <person name="Maeda Y."/>
            <person name="Veluchamy A."/>
            <person name="Tanaka M."/>
            <person name="Abida H."/>
            <person name="Marechal E."/>
            <person name="Bowler C."/>
            <person name="Muto M."/>
            <person name="Sunaga Y."/>
            <person name="Tanaka M."/>
            <person name="Yoshino T."/>
            <person name="Taniguchi T."/>
            <person name="Fukuda Y."/>
            <person name="Nemoto M."/>
            <person name="Matsumoto M."/>
            <person name="Wong P.S."/>
            <person name="Aburatani S."/>
            <person name="Fujibuchi W."/>
        </authorList>
    </citation>
    <scope>NUCLEOTIDE SEQUENCE [LARGE SCALE GENOMIC DNA]</scope>
    <source>
        <strain evidence="11 12">JPCC DA0580</strain>
    </source>
</reference>
<keyword evidence="12" id="KW-1185">Reference proteome</keyword>
<keyword evidence="5" id="KW-0479">Metal-binding</keyword>
<dbReference type="PANTHER" id="PTHR42904">
    <property type="entry name" value="NUDIX HYDROLASE, NUDC SUBFAMILY"/>
    <property type="match status" value="1"/>
</dbReference>